<dbReference type="AlphaFoldDB" id="A0A7Y0EF24"/>
<dbReference type="Pfam" id="PF05958">
    <property type="entry name" value="tRNA_U5-meth_tr"/>
    <property type="match status" value="1"/>
</dbReference>
<dbReference type="FunFam" id="3.40.50.150:FF:000009">
    <property type="entry name" value="23S rRNA (Uracil(1939)-C(5))-methyltransferase RlmD"/>
    <property type="match status" value="1"/>
</dbReference>
<dbReference type="PROSITE" id="PS50926">
    <property type="entry name" value="TRAM"/>
    <property type="match status" value="1"/>
</dbReference>
<dbReference type="GO" id="GO:0070041">
    <property type="term" value="F:rRNA (uridine-C5-)-methyltransferase activity"/>
    <property type="evidence" value="ECO:0007669"/>
    <property type="project" value="TreeGrafter"/>
</dbReference>
<dbReference type="PROSITE" id="PS01230">
    <property type="entry name" value="TRMA_1"/>
    <property type="match status" value="1"/>
</dbReference>
<dbReference type="Gene3D" id="3.40.50.150">
    <property type="entry name" value="Vaccinia Virus protein VP39"/>
    <property type="match status" value="1"/>
</dbReference>
<feature type="binding site" evidence="4">
    <location>
        <position position="332"/>
    </location>
    <ligand>
        <name>S-adenosyl-L-methionine</name>
        <dbReference type="ChEBI" id="CHEBI:59789"/>
    </ligand>
</feature>
<feature type="binding site" evidence="4">
    <location>
        <position position="401"/>
    </location>
    <ligand>
        <name>S-adenosyl-L-methionine</name>
        <dbReference type="ChEBI" id="CHEBI:59789"/>
    </ligand>
</feature>
<reference evidence="7 8" key="1">
    <citation type="submission" date="2020-04" db="EMBL/GenBank/DDBJ databases">
        <authorList>
            <person name="Doyle D.A."/>
        </authorList>
    </citation>
    <scope>NUCLEOTIDE SEQUENCE [LARGE SCALE GENOMIC DNA]</scope>
    <source>
        <strain evidence="7 8">P21</strain>
    </source>
</reference>
<organism evidence="7 8">
    <name type="scientific">Clostridium muellerianum</name>
    <dbReference type="NCBI Taxonomy" id="2716538"/>
    <lineage>
        <taxon>Bacteria</taxon>
        <taxon>Bacillati</taxon>
        <taxon>Bacillota</taxon>
        <taxon>Clostridia</taxon>
        <taxon>Eubacteriales</taxon>
        <taxon>Clostridiaceae</taxon>
        <taxon>Clostridium</taxon>
    </lineage>
</organism>
<dbReference type="InterPro" id="IPR030391">
    <property type="entry name" value="MeTrfase_TrmA_CS"/>
</dbReference>
<dbReference type="PROSITE" id="PS01231">
    <property type="entry name" value="TRMA_2"/>
    <property type="match status" value="1"/>
</dbReference>
<dbReference type="Gene3D" id="2.40.50.140">
    <property type="entry name" value="Nucleic acid-binding proteins"/>
    <property type="match status" value="1"/>
</dbReference>
<accession>A0A7Y0EF24</accession>
<comment type="similarity">
    <text evidence="4">Belongs to the class I-like SAM-binding methyltransferase superfamily. RNA M5U methyltransferase family.</text>
</comment>
<dbReference type="EC" id="2.1.1.190" evidence="7"/>
<gene>
    <name evidence="7" type="primary">rlmD</name>
    <name evidence="7" type="ORF">HBE96_06210</name>
</gene>
<keyword evidence="8" id="KW-1185">Reference proteome</keyword>
<dbReference type="NCBIfam" id="TIGR00479">
    <property type="entry name" value="rumA"/>
    <property type="match status" value="1"/>
</dbReference>
<dbReference type="EMBL" id="JABBNI010000011">
    <property type="protein sequence ID" value="NMM62285.1"/>
    <property type="molecule type" value="Genomic_DNA"/>
</dbReference>
<dbReference type="SUPFAM" id="SSF50249">
    <property type="entry name" value="Nucleic acid-binding proteins"/>
    <property type="match status" value="1"/>
</dbReference>
<dbReference type="FunFam" id="2.40.50.1070:FF:000003">
    <property type="entry name" value="23S rRNA (Uracil-5-)-methyltransferase RumA"/>
    <property type="match status" value="1"/>
</dbReference>
<keyword evidence="3 4" id="KW-0949">S-adenosyl-L-methionine</keyword>
<evidence type="ECO:0000259" key="6">
    <source>
        <dbReference type="PROSITE" id="PS50926"/>
    </source>
</evidence>
<feature type="domain" description="TRAM" evidence="6">
    <location>
        <begin position="4"/>
        <end position="64"/>
    </location>
</feature>
<feature type="active site" description="Nucleophile" evidence="4">
    <location>
        <position position="428"/>
    </location>
</feature>
<feature type="active site" evidence="5">
    <location>
        <position position="428"/>
    </location>
</feature>
<feature type="binding site" evidence="4">
    <location>
        <position position="303"/>
    </location>
    <ligand>
        <name>S-adenosyl-L-methionine</name>
        <dbReference type="ChEBI" id="CHEBI:59789"/>
    </ligand>
</feature>
<dbReference type="InterPro" id="IPR010280">
    <property type="entry name" value="U5_MeTrfase_fam"/>
</dbReference>
<dbReference type="PROSITE" id="PS51687">
    <property type="entry name" value="SAM_MT_RNA_M5U"/>
    <property type="match status" value="1"/>
</dbReference>
<protein>
    <submittedName>
        <fullName evidence="7">23S rRNA (Uracil(1939)-C(5))-methyltransferase RlmD</fullName>
        <ecNumber evidence="7">2.1.1.190</ecNumber>
    </submittedName>
</protein>
<dbReference type="InterPro" id="IPR030390">
    <property type="entry name" value="MeTrfase_TrmA_AS"/>
</dbReference>
<dbReference type="Proteomes" id="UP000537131">
    <property type="component" value="Unassembled WGS sequence"/>
</dbReference>
<keyword evidence="2 4" id="KW-0808">Transferase</keyword>
<dbReference type="CDD" id="cd02440">
    <property type="entry name" value="AdoMet_MTases"/>
    <property type="match status" value="1"/>
</dbReference>
<dbReference type="Gene3D" id="2.40.50.1070">
    <property type="match status" value="1"/>
</dbReference>
<dbReference type="InterPro" id="IPR029063">
    <property type="entry name" value="SAM-dependent_MTases_sf"/>
</dbReference>
<evidence type="ECO:0000256" key="2">
    <source>
        <dbReference type="ARBA" id="ARBA00022679"/>
    </source>
</evidence>
<dbReference type="PANTHER" id="PTHR11061">
    <property type="entry name" value="RNA M5U METHYLTRANSFERASE"/>
    <property type="match status" value="1"/>
</dbReference>
<evidence type="ECO:0000256" key="1">
    <source>
        <dbReference type="ARBA" id="ARBA00022603"/>
    </source>
</evidence>
<reference evidence="7 8" key="2">
    <citation type="submission" date="2020-06" db="EMBL/GenBank/DDBJ databases">
        <title>Complete Genome Sequence of Clostridium muelleri sp. nov. P21T, an Acid-Alcohol Producing Acetogen Isolated from Old Hay.</title>
        <authorList>
            <person name="Duncan K.E."/>
            <person name="Tanner R.S."/>
        </authorList>
    </citation>
    <scope>NUCLEOTIDE SEQUENCE [LARGE SCALE GENOMIC DNA]</scope>
    <source>
        <strain evidence="7 8">P21</strain>
    </source>
</reference>
<evidence type="ECO:0000256" key="4">
    <source>
        <dbReference type="PROSITE-ProRule" id="PRU01024"/>
    </source>
</evidence>
<evidence type="ECO:0000313" key="7">
    <source>
        <dbReference type="EMBL" id="NMM62285.1"/>
    </source>
</evidence>
<name>A0A7Y0EF24_9CLOT</name>
<dbReference type="GO" id="GO:0070475">
    <property type="term" value="P:rRNA base methylation"/>
    <property type="evidence" value="ECO:0007669"/>
    <property type="project" value="TreeGrafter"/>
</dbReference>
<evidence type="ECO:0000256" key="5">
    <source>
        <dbReference type="PROSITE-ProRule" id="PRU10015"/>
    </source>
</evidence>
<sequence>MNKNIFINKNEEYDMKITGMGYEGEGVGKINDFTVFVPGALLNEKVKVKVVKVNKNFAFAKLIDVIEASEHRTEPVCSIYKRCGGCQLQHYSYQAQLDFKKQRVKDCLERIGKLKVQESGEQLIDNLQDSGLILHDTIGMENPYRYRNKVQLPVGEQNGEVNIGFYAQRTHEIINMDTCNIQHEAADNILKLIKDWMRRYNIKSYNEQLHSGSIRHIMIRKAFKTNEVMVVIVSRSNELPHKKELIDMLLESKENIVSIIQNVNSKKTNVILGIECITLWGKDNISDYIGDFKFNISPLSFFQVNPVQTEVLYNKALEYASLTESETVFDAYCGTGTISLFLSQKAKKVYGIEIVPQAIENAKINANQNNINNAEFIVGESEKVIPELIKSGVKADVVVVDPPRKGCEKSLLEAIAQMAPERMVYVSCDPGTLARDLSILDELGYKATEVQPVDMFPQTAHVETVVQLTHKNADGFISVKMEYDESIDRLPNRVTYSKIQEYVESKYGFKVHTAYIAEVKRSLGLDMYEAPNKVEELKYPHQSAPAHKVEAIKDALKHFEVI</sequence>
<keyword evidence="1 4" id="KW-0489">Methyltransferase</keyword>
<proteinExistence type="inferred from homology"/>
<comment type="caution">
    <text evidence="7">The sequence shown here is derived from an EMBL/GenBank/DDBJ whole genome shotgun (WGS) entry which is preliminary data.</text>
</comment>
<dbReference type="InterPro" id="IPR012340">
    <property type="entry name" value="NA-bd_OB-fold"/>
</dbReference>
<feature type="binding site" evidence="4">
    <location>
        <position position="353"/>
    </location>
    <ligand>
        <name>S-adenosyl-L-methionine</name>
        <dbReference type="ChEBI" id="CHEBI:59789"/>
    </ligand>
</feature>
<dbReference type="PANTHER" id="PTHR11061:SF30">
    <property type="entry name" value="TRNA (URACIL(54)-C(5))-METHYLTRANSFERASE"/>
    <property type="match status" value="1"/>
</dbReference>
<evidence type="ECO:0000313" key="8">
    <source>
        <dbReference type="Proteomes" id="UP000537131"/>
    </source>
</evidence>
<dbReference type="Pfam" id="PF01938">
    <property type="entry name" value="TRAM"/>
    <property type="match status" value="1"/>
</dbReference>
<evidence type="ECO:0000256" key="3">
    <source>
        <dbReference type="ARBA" id="ARBA00022691"/>
    </source>
</evidence>
<dbReference type="InterPro" id="IPR002792">
    <property type="entry name" value="TRAM_dom"/>
</dbReference>
<dbReference type="FunFam" id="2.40.50.140:FF:000097">
    <property type="entry name" value="23S rRNA (uracil(1939)-C(5))-methyltransferase RlmD"/>
    <property type="match status" value="1"/>
</dbReference>
<dbReference type="SUPFAM" id="SSF53335">
    <property type="entry name" value="S-adenosyl-L-methionine-dependent methyltransferases"/>
    <property type="match status" value="1"/>
</dbReference>